<keyword evidence="2" id="KW-1185">Reference proteome</keyword>
<name>A0A9P7C201_9FUNG</name>
<reference evidence="1 2" key="1">
    <citation type="journal article" date="2020" name="Microb. Genom.">
        <title>Genetic diversity of clinical and environmental Mucorales isolates obtained from an investigation of mucormycosis cases among solid organ transplant recipients.</title>
        <authorList>
            <person name="Nguyen M.H."/>
            <person name="Kaul D."/>
            <person name="Muto C."/>
            <person name="Cheng S.J."/>
            <person name="Richter R.A."/>
            <person name="Bruno V.M."/>
            <person name="Liu G."/>
            <person name="Beyhan S."/>
            <person name="Sundermann A.J."/>
            <person name="Mounaud S."/>
            <person name="Pasculle A.W."/>
            <person name="Nierman W.C."/>
            <person name="Driscoll E."/>
            <person name="Cumbie R."/>
            <person name="Clancy C.J."/>
            <person name="Dupont C.L."/>
        </authorList>
    </citation>
    <scope>NUCLEOTIDE SEQUENCE [LARGE SCALE GENOMIC DNA]</scope>
    <source>
        <strain evidence="1 2">GL24</strain>
    </source>
</reference>
<sequence length="132" mass="14332">MDVLVDERAIAGGEVLLFVDQEQRGIDVVGTRIQRGGVERQQQLDLVLDRHFHGIAADRRLPAHLTPRRRRCQLHRTGLDAGVGAGDCSGLLDRRAHRRLGLLMGGGKAPGTVDDHPHAHAGRLAVGHIADL</sequence>
<protein>
    <submittedName>
        <fullName evidence="1">Uncharacterized protein</fullName>
    </submittedName>
</protein>
<organism evidence="1 2">
    <name type="scientific">Rhizopus delemar</name>
    <dbReference type="NCBI Taxonomy" id="936053"/>
    <lineage>
        <taxon>Eukaryota</taxon>
        <taxon>Fungi</taxon>
        <taxon>Fungi incertae sedis</taxon>
        <taxon>Mucoromycota</taxon>
        <taxon>Mucoromycotina</taxon>
        <taxon>Mucoromycetes</taxon>
        <taxon>Mucorales</taxon>
        <taxon>Mucorineae</taxon>
        <taxon>Rhizopodaceae</taxon>
        <taxon>Rhizopus</taxon>
    </lineage>
</organism>
<proteinExistence type="predicted"/>
<dbReference type="AlphaFoldDB" id="A0A9P7C201"/>
<evidence type="ECO:0000313" key="2">
    <source>
        <dbReference type="Proteomes" id="UP000740926"/>
    </source>
</evidence>
<evidence type="ECO:0000313" key="1">
    <source>
        <dbReference type="EMBL" id="KAG1531609.1"/>
    </source>
</evidence>
<gene>
    <name evidence="1" type="ORF">G6F50_016606</name>
</gene>
<dbReference type="EMBL" id="JAANIU010010698">
    <property type="protein sequence ID" value="KAG1531609.1"/>
    <property type="molecule type" value="Genomic_DNA"/>
</dbReference>
<dbReference type="Proteomes" id="UP000740926">
    <property type="component" value="Unassembled WGS sequence"/>
</dbReference>
<accession>A0A9P7C201</accession>
<comment type="caution">
    <text evidence="1">The sequence shown here is derived from an EMBL/GenBank/DDBJ whole genome shotgun (WGS) entry which is preliminary data.</text>
</comment>